<evidence type="ECO:0000313" key="6">
    <source>
        <dbReference type="EMBL" id="KUP08971.1"/>
    </source>
</evidence>
<dbReference type="CDD" id="cd06267">
    <property type="entry name" value="PBP1_LacI_sugar_binding-like"/>
    <property type="match status" value="1"/>
</dbReference>
<evidence type="ECO:0000259" key="5">
    <source>
        <dbReference type="PROSITE" id="PS50932"/>
    </source>
</evidence>
<dbReference type="STRING" id="1150625.Q75_01815"/>
<dbReference type="CDD" id="cd01392">
    <property type="entry name" value="HTH_LacI"/>
    <property type="match status" value="1"/>
</dbReference>
<dbReference type="Proteomes" id="UP000074108">
    <property type="component" value="Unassembled WGS sequence"/>
</dbReference>
<gene>
    <name evidence="6" type="ORF">Q75_01815</name>
</gene>
<dbReference type="InterPro" id="IPR000843">
    <property type="entry name" value="HTH_LacI"/>
</dbReference>
<evidence type="ECO:0000256" key="1">
    <source>
        <dbReference type="ARBA" id="ARBA00022491"/>
    </source>
</evidence>
<proteinExistence type="predicted"/>
<dbReference type="EMBL" id="LDYG01000005">
    <property type="protein sequence ID" value="KUP08971.1"/>
    <property type="molecule type" value="Genomic_DNA"/>
</dbReference>
<keyword evidence="7" id="KW-1185">Reference proteome</keyword>
<evidence type="ECO:0000256" key="2">
    <source>
        <dbReference type="ARBA" id="ARBA00023015"/>
    </source>
</evidence>
<dbReference type="Pfam" id="PF13377">
    <property type="entry name" value="Peripla_BP_3"/>
    <property type="match status" value="1"/>
</dbReference>
<dbReference type="PATRIC" id="fig|1150625.3.peg.384"/>
<dbReference type="InterPro" id="IPR028082">
    <property type="entry name" value="Peripla_BP_I"/>
</dbReference>
<comment type="caution">
    <text evidence="6">The sequence shown here is derived from an EMBL/GenBank/DDBJ whole genome shotgun (WGS) entry which is preliminary data.</text>
</comment>
<keyword evidence="2" id="KW-0805">Transcription regulation</keyword>
<protein>
    <submittedName>
        <fullName evidence="6">LacI family transcriptional regulator</fullName>
    </submittedName>
</protein>
<dbReference type="InterPro" id="IPR010982">
    <property type="entry name" value="Lambda_DNA-bd_dom_sf"/>
</dbReference>
<dbReference type="SUPFAM" id="SSF47413">
    <property type="entry name" value="lambda repressor-like DNA-binding domains"/>
    <property type="match status" value="1"/>
</dbReference>
<dbReference type="Gene3D" id="1.10.260.40">
    <property type="entry name" value="lambda repressor-like DNA-binding domains"/>
    <property type="match status" value="1"/>
</dbReference>
<reference evidence="6 7" key="1">
    <citation type="journal article" date="2016" name="Front. Microbiol.">
        <title>Microevolution Analysis of Bacillus coahuilensis Unveils Differences in Phosphorus Acquisition Strategies and Their Regulation.</title>
        <authorList>
            <person name="Gomez-Lunar Z."/>
            <person name="Hernandez-Gonzalez I."/>
            <person name="Rodriguez-Torres M.D."/>
            <person name="Souza V."/>
            <person name="Olmedo-Alvarez G."/>
        </authorList>
    </citation>
    <scope>NUCLEOTIDE SEQUENCE [LARGE SCALE GENOMIC DNA]</scope>
    <source>
        <strain evidence="7">p1.1.43</strain>
    </source>
</reference>
<dbReference type="PROSITE" id="PS50932">
    <property type="entry name" value="HTH_LACI_2"/>
    <property type="match status" value="1"/>
</dbReference>
<feature type="domain" description="HTH lacI-type" evidence="5">
    <location>
        <begin position="2"/>
        <end position="56"/>
    </location>
</feature>
<dbReference type="GO" id="GO:0000976">
    <property type="term" value="F:transcription cis-regulatory region binding"/>
    <property type="evidence" value="ECO:0007669"/>
    <property type="project" value="TreeGrafter"/>
</dbReference>
<organism evidence="6 7">
    <name type="scientific">Bacillus coahuilensis p1.1.43</name>
    <dbReference type="NCBI Taxonomy" id="1150625"/>
    <lineage>
        <taxon>Bacteria</taxon>
        <taxon>Bacillati</taxon>
        <taxon>Bacillota</taxon>
        <taxon>Bacilli</taxon>
        <taxon>Bacillales</taxon>
        <taxon>Bacillaceae</taxon>
        <taxon>Bacillus</taxon>
    </lineage>
</organism>
<dbReference type="Gene3D" id="3.40.50.2300">
    <property type="match status" value="2"/>
</dbReference>
<dbReference type="InterPro" id="IPR046335">
    <property type="entry name" value="LacI/GalR-like_sensor"/>
</dbReference>
<dbReference type="RefSeq" id="WP_059350155.1">
    <property type="nucleotide sequence ID" value="NZ_LDYG01000005.1"/>
</dbReference>
<keyword evidence="3" id="KW-0238">DNA-binding</keyword>
<dbReference type="OrthoDB" id="9775106at2"/>
<evidence type="ECO:0000256" key="3">
    <source>
        <dbReference type="ARBA" id="ARBA00023125"/>
    </source>
</evidence>
<dbReference type="AlphaFoldDB" id="A0A147KBX5"/>
<evidence type="ECO:0000313" key="7">
    <source>
        <dbReference type="Proteomes" id="UP000074108"/>
    </source>
</evidence>
<dbReference type="PANTHER" id="PTHR30146">
    <property type="entry name" value="LACI-RELATED TRANSCRIPTIONAL REPRESSOR"/>
    <property type="match status" value="1"/>
</dbReference>
<dbReference type="SUPFAM" id="SSF53822">
    <property type="entry name" value="Periplasmic binding protein-like I"/>
    <property type="match status" value="1"/>
</dbReference>
<accession>A0A147KBX5</accession>
<evidence type="ECO:0000256" key="4">
    <source>
        <dbReference type="ARBA" id="ARBA00023163"/>
    </source>
</evidence>
<dbReference type="Pfam" id="PF00356">
    <property type="entry name" value="LacI"/>
    <property type="match status" value="1"/>
</dbReference>
<dbReference type="PANTHER" id="PTHR30146:SF148">
    <property type="entry name" value="HTH-TYPE TRANSCRIPTIONAL REPRESSOR PURR-RELATED"/>
    <property type="match status" value="1"/>
</dbReference>
<dbReference type="SMART" id="SM00354">
    <property type="entry name" value="HTH_LACI"/>
    <property type="match status" value="1"/>
</dbReference>
<keyword evidence="1" id="KW-0678">Repressor</keyword>
<sequence length="335" mass="37311">MVTIYDIAKKTGFSVTTVSKAINNYSDVSEKTKKAILQAVEDMNYLPNSSARTLSTKKSWTIGVIFVESLGIGIKHPFFNEVIESFKQAVEVFEYDLLFASRNLHGSNKSYLEHFRYRGVDGVVVVCSDIHNEQVRELMANSLPSVVIDLSSTTSSVVYSDNITGSKLAVEHLYSLGHRRIAHIAGHESTFAGQERQKGFIRAMEELSLPVLDEYIVNGQFFSEQGGYDAMKRLLSLEEPATGIFVAGDNMAIGAIEAIREAGFDVPKDFSIIGFDDINIAKLIHPKLTTIKQQTDLIGKRSAELLLEQINTKEKLTKQIKVPVKLVERDSCRKI</sequence>
<name>A0A147KBX5_9BACI</name>
<keyword evidence="4" id="KW-0804">Transcription</keyword>
<dbReference type="GO" id="GO:0003700">
    <property type="term" value="F:DNA-binding transcription factor activity"/>
    <property type="evidence" value="ECO:0007669"/>
    <property type="project" value="TreeGrafter"/>
</dbReference>